<evidence type="ECO:0000313" key="4">
    <source>
        <dbReference type="EMBL" id="SCF32340.1"/>
    </source>
</evidence>
<dbReference type="SUPFAM" id="SSF101898">
    <property type="entry name" value="NHL repeat"/>
    <property type="match status" value="1"/>
</dbReference>
<dbReference type="InterPro" id="IPR011041">
    <property type="entry name" value="Quinoprot_gluc/sorb_DH_b-prop"/>
</dbReference>
<dbReference type="SUPFAM" id="SSF50952">
    <property type="entry name" value="Soluble quinoprotein glucose dehydrogenase"/>
    <property type="match status" value="1"/>
</dbReference>
<dbReference type="InterPro" id="IPR001680">
    <property type="entry name" value="WD40_rpt"/>
</dbReference>
<proteinExistence type="predicted"/>
<evidence type="ECO:0000259" key="3">
    <source>
        <dbReference type="Pfam" id="PF20703"/>
    </source>
</evidence>
<dbReference type="PROSITE" id="PS50082">
    <property type="entry name" value="WD_REPEATS_2"/>
    <property type="match status" value="1"/>
</dbReference>
<dbReference type="PANTHER" id="PTHR19879:SF9">
    <property type="entry name" value="TRANSCRIPTION INITIATION FACTOR TFIID SUBUNIT 5"/>
    <property type="match status" value="1"/>
</dbReference>
<dbReference type="Gene3D" id="2.130.10.10">
    <property type="entry name" value="YVTN repeat-like/Quinoprotein amine dehydrogenase"/>
    <property type="match status" value="3"/>
</dbReference>
<dbReference type="EMBL" id="FMCT01000008">
    <property type="protein sequence ID" value="SCF32340.1"/>
    <property type="molecule type" value="Genomic_DNA"/>
</dbReference>
<organism evidence="4 5">
    <name type="scientific">Micromonospora carbonacea</name>
    <dbReference type="NCBI Taxonomy" id="47853"/>
    <lineage>
        <taxon>Bacteria</taxon>
        <taxon>Bacillati</taxon>
        <taxon>Actinomycetota</taxon>
        <taxon>Actinomycetes</taxon>
        <taxon>Micromonosporales</taxon>
        <taxon>Micromonosporaceae</taxon>
        <taxon>Micromonospora</taxon>
    </lineage>
</organism>
<dbReference type="InterPro" id="IPR036322">
    <property type="entry name" value="WD40_repeat_dom_sf"/>
</dbReference>
<feature type="region of interest" description="Disordered" evidence="2">
    <location>
        <begin position="970"/>
        <end position="992"/>
    </location>
</feature>
<evidence type="ECO:0000256" key="1">
    <source>
        <dbReference type="PROSITE-ProRule" id="PRU00221"/>
    </source>
</evidence>
<dbReference type="PROSITE" id="PS50294">
    <property type="entry name" value="WD_REPEATS_REGION"/>
    <property type="match status" value="1"/>
</dbReference>
<accession>A0A1C4ZH30</accession>
<dbReference type="InterPro" id="IPR049052">
    <property type="entry name" value="nSTAND1"/>
</dbReference>
<dbReference type="InterPro" id="IPR027417">
    <property type="entry name" value="P-loop_NTPase"/>
</dbReference>
<dbReference type="InterPro" id="IPR015943">
    <property type="entry name" value="WD40/YVTN_repeat-like_dom_sf"/>
</dbReference>
<dbReference type="Gene3D" id="3.40.50.1460">
    <property type="match status" value="1"/>
</dbReference>
<keyword evidence="5" id="KW-1185">Reference proteome</keyword>
<dbReference type="RefSeq" id="WP_074475906.1">
    <property type="nucleotide sequence ID" value="NZ_FMCT01000008.1"/>
</dbReference>
<evidence type="ECO:0000313" key="5">
    <source>
        <dbReference type="Proteomes" id="UP000183585"/>
    </source>
</evidence>
<sequence>MTDLAGVGVRVLLIGTARHDGPLLASVPAAARSVEALRERLLDRARVRPANLRLLLDAPDAATMARAIAEEAGRADTVLLIYYVGHGLLGPGGELYLAAASTDRLVPGLAAHQALAVAAVREAVSTCRAASVVVVLDCCFSGRAVAAPPPPGPGPAFTLPAAQGVYWLGAASGYASAPPDREHTTLTGALIDLLDRGDPRGPRLLTLDAVYDHLFRAMRAGDHPLPQRQAGNRSGDLVVAMNAAHPAGPEPEDTGPDEPAAGPCPYPGLAAFGVEDAGLFHGREEATDRLVAAAAGALDARQPLIVVGASGAGKTSLLHAGLLARLRAGTPELPGCVGWPWLVLTVGEHPLEALAARLDPGGVGTADRIRRDPAVAVALLGALPQLAPPARLVLMVDQFERLFTVEARETERRAFLRAIAAIAGPPAGDNHALVLLALRADLYGRAAAHPELTDPLSDHQFLLGPMDAAQLRAAVEQPAASAGLILDDGLPELILHELGASGFQRPHAGVLPLLAHTLWATWGQRAGARLTVAGYRRTGGVAQALATTADTAYAALDDAGREAIRRMLPRLVRVDDEAMDTAHPVDRGALLHGVPDADAAERALARFAEARLVTLDRDTVRISHEALLHGWPLLRGWIDADRDWLRTRQQLAADAESWRRAGGDPSLLYRGTRLAAVQDRAAAAHQGDELPPALAGFLAASRRQEGRAARVRRATVAGLVVLLLVAVTGGVGALAFQRQAAEQRDVALTRLLVAQAESLRESQPGLAKQLGLVAYDLDKASGAGAIFAGQETPGVFGAEEPAHELTLSGDGGVLAFSTGRVLGLRGLPDGRRGRVDDLGDRRPGPIALTPDARLLVAALHGATEAGDRIRTWRVTGSLGAVPAATLTVPDARVNALAVSPDGRLLAAALASGMITLWRLAPTGAAQRLTGLRAHPEWVDSIAFSPDGRTLASTGDDGKLRLWALDDPARPARRSQVASAPAEQNPATRADRDYERPAWLQRVSFDSSGRFLASPGDGGTVAVWDVHDPRRPGRLATGRAALGSGEIIGIDFGAGNQVVTVAYRDATQLYRFVAPDPAAGLDLEFNAAGRLAATDSGAPAIRWSPVGLQLLRPSVNGVEVWDVADPWRPGARRSLPNAPGGFRMSMAFSPTDPGLIVVAGTAGTQLWRHDDPSGILHTKQLAGLGGAQGGGLALSPDGALLATTEPAGDLVSVRLRRTADPLPDAVSTITDLDNGAIELAFSPDGRLLAVADNAEYGPAVSRPPTVKIYDISRPGHPERVASLPGAVWQLAFSPTGRLLAGFTDDAVLTWNIADPRLPVAGQAHPLSQRSLLSGGAFHPDGTLLMAGDSLGALRTWRVAGDRLVDPPTVVRTNGDPDNLAFSRNGQMVAFEGRDGRDGDSRVELWDVRRPERPVMVGALAFTDVSLGSSALGFTPTGDELVIMEGDGFVTFWDVDPERVATRICASIGDPITREQWKRYVPGLPYRPPCG</sequence>
<dbReference type="NCBIfam" id="NF047832">
    <property type="entry name" value="caspase_w_EACC1"/>
    <property type="match status" value="1"/>
</dbReference>
<keyword evidence="1" id="KW-0853">WD repeat</keyword>
<dbReference type="Pfam" id="PF20703">
    <property type="entry name" value="nSTAND1"/>
    <property type="match status" value="1"/>
</dbReference>
<feature type="repeat" description="WD" evidence="1">
    <location>
        <begin position="931"/>
        <end position="972"/>
    </location>
</feature>
<protein>
    <submittedName>
        <fullName evidence="4">WD40 repeat</fullName>
    </submittedName>
</protein>
<evidence type="ECO:0000256" key="2">
    <source>
        <dbReference type="SAM" id="MobiDB-lite"/>
    </source>
</evidence>
<gene>
    <name evidence="4" type="ORF">GA0070563_108180</name>
</gene>
<dbReference type="SMART" id="SM00320">
    <property type="entry name" value="WD40"/>
    <property type="match status" value="8"/>
</dbReference>
<name>A0A1C4ZH30_9ACTN</name>
<dbReference type="SUPFAM" id="SSF52540">
    <property type="entry name" value="P-loop containing nucleoside triphosphate hydrolases"/>
    <property type="match status" value="1"/>
</dbReference>
<feature type="domain" description="Novel STAND NTPase 1" evidence="3">
    <location>
        <begin position="265"/>
        <end position="665"/>
    </location>
</feature>
<dbReference type="Pfam" id="PF00400">
    <property type="entry name" value="WD40"/>
    <property type="match status" value="2"/>
</dbReference>
<reference evidence="5" key="1">
    <citation type="submission" date="2016-06" db="EMBL/GenBank/DDBJ databases">
        <authorList>
            <person name="Varghese N."/>
            <person name="Submissions Spin"/>
        </authorList>
    </citation>
    <scope>NUCLEOTIDE SEQUENCE [LARGE SCALE GENOMIC DNA]</scope>
    <source>
        <strain evidence="5">DSM 43168</strain>
    </source>
</reference>
<dbReference type="SUPFAM" id="SSF50978">
    <property type="entry name" value="WD40 repeat-like"/>
    <property type="match status" value="1"/>
</dbReference>
<dbReference type="Proteomes" id="UP000183585">
    <property type="component" value="Unassembled WGS sequence"/>
</dbReference>
<dbReference type="PANTHER" id="PTHR19879">
    <property type="entry name" value="TRANSCRIPTION INITIATION FACTOR TFIID"/>
    <property type="match status" value="1"/>
</dbReference>